<dbReference type="SUPFAM" id="SSF47413">
    <property type="entry name" value="lambda repressor-like DNA-binding domains"/>
    <property type="match status" value="1"/>
</dbReference>
<sequence>MNRESNPEVTPELFGKALREARQENGLTLVEMSKGSKVSQPYLSQLENGKTGIPSPEILKKIANAFEPHIMTYSGLLEIAGHFELADAVKHQEAIEAFPPFSEGELREMREHEAFLAGIIDIKKFLERKVTPHALYNGHRLSNQDRQRVLDVLKALFPEYQKPPVQNSEVNSKPE</sequence>
<dbReference type="Proteomes" id="UP000186058">
    <property type="component" value="Unassembled WGS sequence"/>
</dbReference>
<keyword evidence="3" id="KW-1185">Reference proteome</keyword>
<dbReference type="Gene3D" id="1.10.260.40">
    <property type="entry name" value="lambda repressor-like DNA-binding domains"/>
    <property type="match status" value="1"/>
</dbReference>
<evidence type="ECO:0000313" key="2">
    <source>
        <dbReference type="EMBL" id="OKP82845.1"/>
    </source>
</evidence>
<gene>
    <name evidence="2" type="ORF">A3844_23030</name>
</gene>
<evidence type="ECO:0000313" key="3">
    <source>
        <dbReference type="Proteomes" id="UP000186058"/>
    </source>
</evidence>
<comment type="caution">
    <text evidence="2">The sequence shown here is derived from an EMBL/GenBank/DDBJ whole genome shotgun (WGS) entry which is preliminary data.</text>
</comment>
<organism evidence="2 3">
    <name type="scientific">Paenibacillus helianthi</name>
    <dbReference type="NCBI Taxonomy" id="1349432"/>
    <lineage>
        <taxon>Bacteria</taxon>
        <taxon>Bacillati</taxon>
        <taxon>Bacillota</taxon>
        <taxon>Bacilli</taxon>
        <taxon>Bacillales</taxon>
        <taxon>Paenibacillaceae</taxon>
        <taxon>Paenibacillus</taxon>
    </lineage>
</organism>
<feature type="domain" description="HTH cro/C1-type" evidence="1">
    <location>
        <begin position="18"/>
        <end position="67"/>
    </location>
</feature>
<dbReference type="Pfam" id="PF01381">
    <property type="entry name" value="HTH_3"/>
    <property type="match status" value="1"/>
</dbReference>
<dbReference type="InterPro" id="IPR001387">
    <property type="entry name" value="Cro/C1-type_HTH"/>
</dbReference>
<dbReference type="PROSITE" id="PS50943">
    <property type="entry name" value="HTH_CROC1"/>
    <property type="match status" value="1"/>
</dbReference>
<evidence type="ECO:0000259" key="1">
    <source>
        <dbReference type="PROSITE" id="PS50943"/>
    </source>
</evidence>
<dbReference type="CDD" id="cd00093">
    <property type="entry name" value="HTH_XRE"/>
    <property type="match status" value="1"/>
</dbReference>
<accession>A0ABX3EHS1</accession>
<reference evidence="2 3" key="1">
    <citation type="submission" date="2016-03" db="EMBL/GenBank/DDBJ databases">
        <authorList>
            <person name="Sant'Anna F.H."/>
            <person name="Ambrosini A."/>
            <person name="Souza R."/>
            <person name="Bach E."/>
            <person name="Fernandes G."/>
            <person name="Balsanelli E."/>
            <person name="Baura V.A."/>
            <person name="Souza E.M."/>
            <person name="Passaglia L."/>
        </authorList>
    </citation>
    <scope>NUCLEOTIDE SEQUENCE [LARGE SCALE GENOMIC DNA]</scope>
    <source>
        <strain evidence="2 3">P26E</strain>
    </source>
</reference>
<dbReference type="EMBL" id="LVWI01000064">
    <property type="protein sequence ID" value="OKP82845.1"/>
    <property type="molecule type" value="Genomic_DNA"/>
</dbReference>
<proteinExistence type="predicted"/>
<dbReference type="SMART" id="SM00530">
    <property type="entry name" value="HTH_XRE"/>
    <property type="match status" value="1"/>
</dbReference>
<name>A0ABX3EHS1_9BACL</name>
<dbReference type="InterPro" id="IPR010982">
    <property type="entry name" value="Lambda_DNA-bd_dom_sf"/>
</dbReference>
<dbReference type="RefSeq" id="WP_074108642.1">
    <property type="nucleotide sequence ID" value="NZ_LVWI01000064.1"/>
</dbReference>
<protein>
    <recommendedName>
        <fullName evidence="1">HTH cro/C1-type domain-containing protein</fullName>
    </recommendedName>
</protein>